<proteinExistence type="predicted"/>
<dbReference type="InterPro" id="IPR012902">
    <property type="entry name" value="N_methyl_site"/>
</dbReference>
<gene>
    <name evidence="2" type="ORF">FYJ85_02755</name>
</gene>
<dbReference type="InterPro" id="IPR027558">
    <property type="entry name" value="Pre_pil_HX9DG_C"/>
</dbReference>
<dbReference type="InterPro" id="IPR045584">
    <property type="entry name" value="Pilin-like"/>
</dbReference>
<comment type="caution">
    <text evidence="2">The sequence shown here is derived from an EMBL/GenBank/DDBJ whole genome shotgun (WGS) entry which is preliminary data.</text>
</comment>
<name>A0A844FYL0_9BACT</name>
<evidence type="ECO:0000256" key="1">
    <source>
        <dbReference type="SAM" id="Phobius"/>
    </source>
</evidence>
<keyword evidence="3" id="KW-1185">Reference proteome</keyword>
<dbReference type="PANTHER" id="PTHR30093:SF2">
    <property type="entry name" value="TYPE II SECRETION SYSTEM PROTEIN H"/>
    <property type="match status" value="1"/>
</dbReference>
<evidence type="ECO:0000313" key="3">
    <source>
        <dbReference type="Proteomes" id="UP000435649"/>
    </source>
</evidence>
<protein>
    <submittedName>
        <fullName evidence="2">Prepilin-type N-terminal cleavage/methylation domain-containing protein</fullName>
    </submittedName>
</protein>
<dbReference type="Proteomes" id="UP000435649">
    <property type="component" value="Unassembled WGS sequence"/>
</dbReference>
<keyword evidence="1" id="KW-1133">Transmembrane helix</keyword>
<dbReference type="SUPFAM" id="SSF54523">
    <property type="entry name" value="Pili subunits"/>
    <property type="match status" value="1"/>
</dbReference>
<dbReference type="NCBIfam" id="TIGR04294">
    <property type="entry name" value="pre_pil_HX9DG"/>
    <property type="match status" value="1"/>
</dbReference>
<keyword evidence="1" id="KW-0812">Transmembrane</keyword>
<organism evidence="2 3">
    <name type="scientific">Victivallis lenta</name>
    <dbReference type="NCBI Taxonomy" id="2606640"/>
    <lineage>
        <taxon>Bacteria</taxon>
        <taxon>Pseudomonadati</taxon>
        <taxon>Lentisphaerota</taxon>
        <taxon>Lentisphaeria</taxon>
        <taxon>Victivallales</taxon>
        <taxon>Victivallaceae</taxon>
        <taxon>Victivallis</taxon>
    </lineage>
</organism>
<feature type="transmembrane region" description="Helical" evidence="1">
    <location>
        <begin position="14"/>
        <end position="38"/>
    </location>
</feature>
<reference evidence="2 3" key="1">
    <citation type="submission" date="2019-08" db="EMBL/GenBank/DDBJ databases">
        <title>In-depth cultivation of the pig gut microbiome towards novel bacterial diversity and tailored functional studies.</title>
        <authorList>
            <person name="Wylensek D."/>
            <person name="Hitch T.C.A."/>
            <person name="Clavel T."/>
        </authorList>
    </citation>
    <scope>NUCLEOTIDE SEQUENCE [LARGE SCALE GENOMIC DNA]</scope>
    <source>
        <strain evidence="2 3">BBE-744-WT-12</strain>
    </source>
</reference>
<dbReference type="AlphaFoldDB" id="A0A844FYL0"/>
<evidence type="ECO:0000313" key="2">
    <source>
        <dbReference type="EMBL" id="MST95963.1"/>
    </source>
</evidence>
<dbReference type="Pfam" id="PF07963">
    <property type="entry name" value="N_methyl"/>
    <property type="match status" value="1"/>
</dbReference>
<dbReference type="NCBIfam" id="TIGR02532">
    <property type="entry name" value="IV_pilin_GFxxxE"/>
    <property type="match status" value="1"/>
</dbReference>
<dbReference type="PANTHER" id="PTHR30093">
    <property type="entry name" value="GENERAL SECRETION PATHWAY PROTEIN G"/>
    <property type="match status" value="1"/>
</dbReference>
<sequence>MIIMGWRTTMNKKAFTLIELLVVIAIIAILASMLLPALNQARNTAKRITCTGVLKQYNQAAQLYASNNDDYWIPPGNPQWYMKTAFRGLIGASTEPESEGSIKSKDITLPVGLLCPNSFAVIAPEGARNAMYSYGLTYSGLEANNWEKYAYKLTRFKKPSSSASWMDALDWIVYGTNAYLGEDAAALGSGRRAYRHSNGLNVGFYDGHVESMSKADVEMRWNDSNTWSFVNNFF</sequence>
<keyword evidence="1" id="KW-0472">Membrane</keyword>
<accession>A0A844FYL0</accession>
<dbReference type="EMBL" id="VUNS01000002">
    <property type="protein sequence ID" value="MST95963.1"/>
    <property type="molecule type" value="Genomic_DNA"/>
</dbReference>
<dbReference type="Gene3D" id="3.30.700.10">
    <property type="entry name" value="Glycoprotein, Type 4 Pilin"/>
    <property type="match status" value="1"/>
</dbReference>